<name>A0A6J6PJ88_9ZZZZ</name>
<accession>A0A6J6PJ88</accession>
<evidence type="ECO:0000313" key="4">
    <source>
        <dbReference type="EMBL" id="CAB4617670.1"/>
    </source>
</evidence>
<dbReference type="EMBL" id="CAFAAM010000075">
    <property type="protein sequence ID" value="CAB4802909.1"/>
    <property type="molecule type" value="Genomic_DNA"/>
</dbReference>
<evidence type="ECO:0000313" key="2">
    <source>
        <dbReference type="EMBL" id="CAB4373026.1"/>
    </source>
</evidence>
<evidence type="ECO:0000313" key="7">
    <source>
        <dbReference type="EMBL" id="CAB4802909.1"/>
    </source>
</evidence>
<dbReference type="EMBL" id="CAEZTY010000002">
    <property type="protein sequence ID" value="CAB4575328.1"/>
    <property type="molecule type" value="Genomic_DNA"/>
</dbReference>
<reference evidence="5" key="1">
    <citation type="submission" date="2020-05" db="EMBL/GenBank/DDBJ databases">
        <authorList>
            <person name="Chiriac C."/>
            <person name="Salcher M."/>
            <person name="Ghai R."/>
            <person name="Kavagutti S V."/>
        </authorList>
    </citation>
    <scope>NUCLEOTIDE SEQUENCE</scope>
</reference>
<dbReference type="EMBL" id="CAFBOK010000007">
    <property type="protein sequence ID" value="CAB4971352.1"/>
    <property type="molecule type" value="Genomic_DNA"/>
</dbReference>
<dbReference type="EMBL" id="CAFBNJ010000008">
    <property type="protein sequence ID" value="CAB4942154.1"/>
    <property type="molecule type" value="Genomic_DNA"/>
</dbReference>
<protein>
    <submittedName>
        <fullName evidence="5">Unannotated protein</fullName>
    </submittedName>
</protein>
<evidence type="ECO:0000313" key="3">
    <source>
        <dbReference type="EMBL" id="CAB4575328.1"/>
    </source>
</evidence>
<gene>
    <name evidence="3" type="ORF">UFOPK1762_00136</name>
    <name evidence="4" type="ORF">UFOPK1906_00497</name>
    <name evidence="5" type="ORF">UFOPK2624_00281</name>
    <name evidence="6" type="ORF">UFOPK2969_00005</name>
    <name evidence="7" type="ORF">UFOPK3010_00694</name>
    <name evidence="1" type="ORF">UFOPK3331_00332</name>
    <name evidence="8" type="ORF">UFOPK3785_00278</name>
    <name evidence="9" type="ORF">UFOPK3927_00117</name>
    <name evidence="2" type="ORF">UFOPK4201_02080</name>
    <name evidence="10" type="ORF">UFOPK4371_00157</name>
</gene>
<evidence type="ECO:0000313" key="1">
    <source>
        <dbReference type="EMBL" id="CAB4332734.1"/>
    </source>
</evidence>
<dbReference type="EMBL" id="CAEUNJ010000148">
    <property type="protein sequence ID" value="CAB4373026.1"/>
    <property type="molecule type" value="Genomic_DNA"/>
</dbReference>
<dbReference type="EMBL" id="CAEZXY010000006">
    <property type="protein sequence ID" value="CAB4696518.1"/>
    <property type="molecule type" value="Genomic_DNA"/>
</dbReference>
<dbReference type="EMBL" id="CAESAL010000007">
    <property type="protein sequence ID" value="CAB4332734.1"/>
    <property type="molecule type" value="Genomic_DNA"/>
</dbReference>
<sequence>MIFPDAVDAPVCLEMVRAAFEPTGGLDDLQHELIVDLARMLWGLEWTTVDFVDPSKFSTVPQSVKDQAAHLIVVLELMEHPLRPEVADSVLSFAMSLGMTMQMLADARAMANEHIAAMYLDLQRHSWYTHETLQESRHGRFRELLRSKLAYIGVIEDQTLARKWQSLLECPDGSWGKGVADFYVSHGFPFPGEKHGIYELGARHDWVHVLAGYDTDPEGELDVFAFIAAAMGDARGLVLLGITLGLFQNGSIQHVEMKRIGNARTDALGDPGAIERFARGFRRGSKCTVDVMGTVDLFAHKDMNIETARKSFGVEPI</sequence>
<dbReference type="EMBL" id="CAEZVC010000019">
    <property type="protein sequence ID" value="CAB4617670.1"/>
    <property type="molecule type" value="Genomic_DNA"/>
</dbReference>
<evidence type="ECO:0000313" key="6">
    <source>
        <dbReference type="EMBL" id="CAB4779925.1"/>
    </source>
</evidence>
<organism evidence="5">
    <name type="scientific">freshwater metagenome</name>
    <dbReference type="NCBI Taxonomy" id="449393"/>
    <lineage>
        <taxon>unclassified sequences</taxon>
        <taxon>metagenomes</taxon>
        <taxon>ecological metagenomes</taxon>
    </lineage>
</organism>
<evidence type="ECO:0000313" key="10">
    <source>
        <dbReference type="EMBL" id="CAB5073367.1"/>
    </source>
</evidence>
<proteinExistence type="predicted"/>
<evidence type="ECO:0000313" key="9">
    <source>
        <dbReference type="EMBL" id="CAB4971352.1"/>
    </source>
</evidence>
<dbReference type="EMBL" id="CAFAAD010000001">
    <property type="protein sequence ID" value="CAB4779925.1"/>
    <property type="molecule type" value="Genomic_DNA"/>
</dbReference>
<evidence type="ECO:0000313" key="8">
    <source>
        <dbReference type="EMBL" id="CAB4942154.1"/>
    </source>
</evidence>
<dbReference type="AlphaFoldDB" id="A0A6J6PJ88"/>
<dbReference type="EMBL" id="CAFBRD010000004">
    <property type="protein sequence ID" value="CAB5073367.1"/>
    <property type="molecule type" value="Genomic_DNA"/>
</dbReference>
<evidence type="ECO:0000313" key="5">
    <source>
        <dbReference type="EMBL" id="CAB4696518.1"/>
    </source>
</evidence>